<dbReference type="InterPro" id="IPR000914">
    <property type="entry name" value="SBP_5_dom"/>
</dbReference>
<accession>A0A7X3CMK6</accession>
<organism evidence="4 5">
    <name type="scientific">Paenibacillus woosongensis</name>
    <dbReference type="NCBI Taxonomy" id="307580"/>
    <lineage>
        <taxon>Bacteria</taxon>
        <taxon>Bacillati</taxon>
        <taxon>Bacillota</taxon>
        <taxon>Bacilli</taxon>
        <taxon>Bacillales</taxon>
        <taxon>Paenibacillaceae</taxon>
        <taxon>Paenibacillus</taxon>
    </lineage>
</organism>
<reference evidence="4 5" key="1">
    <citation type="submission" date="2019-11" db="EMBL/GenBank/DDBJ databases">
        <title>Draft genome sequences of five Paenibacillus species of dairy origin.</title>
        <authorList>
            <person name="Olajide A.M."/>
            <person name="Chen S."/>
            <person name="Lapointe G."/>
        </authorList>
    </citation>
    <scope>NUCLEOTIDE SEQUENCE [LARGE SCALE GENOMIC DNA]</scope>
    <source>
        <strain evidence="4 5">12CR55</strain>
    </source>
</reference>
<dbReference type="Pfam" id="PF12793">
    <property type="entry name" value="SgrR_N"/>
    <property type="match status" value="1"/>
</dbReference>
<evidence type="ECO:0000313" key="5">
    <source>
        <dbReference type="Proteomes" id="UP000447876"/>
    </source>
</evidence>
<dbReference type="GO" id="GO:1904680">
    <property type="term" value="F:peptide transmembrane transporter activity"/>
    <property type="evidence" value="ECO:0007669"/>
    <property type="project" value="TreeGrafter"/>
</dbReference>
<dbReference type="InterPro" id="IPR039424">
    <property type="entry name" value="SBP_5"/>
</dbReference>
<dbReference type="Gene3D" id="3.10.105.10">
    <property type="entry name" value="Dipeptide-binding Protein, Domain 3"/>
    <property type="match status" value="1"/>
</dbReference>
<proteinExistence type="predicted"/>
<dbReference type="InterPro" id="IPR025370">
    <property type="entry name" value="SgrR_HTH_N"/>
</dbReference>
<evidence type="ECO:0000259" key="3">
    <source>
        <dbReference type="Pfam" id="PF12793"/>
    </source>
</evidence>
<name>A0A7X3CMK6_9BACL</name>
<dbReference type="RefSeq" id="WP_155611141.1">
    <property type="nucleotide sequence ID" value="NZ_WNZW01000003.1"/>
</dbReference>
<dbReference type="OrthoDB" id="5894719at2"/>
<dbReference type="EMBL" id="WNZW01000003">
    <property type="protein sequence ID" value="MUG45748.1"/>
    <property type="molecule type" value="Genomic_DNA"/>
</dbReference>
<sequence length="607" mass="70460">MLTEERYLALLNEYIARDVPAGSVMDKEVTLNELTKLFHCTERNVKLIVRKLEEEELIVWHPGRGRGNRSRIEFRVPRDEFLLQYAQRLADKSEYRTAFEVLNQYEEDQVVLDQFMKWLNGQFGYSEEENSNSAGCIDLFRLPVYRAPLTLDPANLFHSFDAHLARQIFDRLVQYESDENSKVVPMLAHHWESNDDGTQWVFHLRKGVRFHHKRELTAHDVVFTFNRLRNRSMNEWLLFTMDRVEALNPITVKIVLKQPNWLLPRMLCSACAAILPADLVSEDEEKFWRMPIGTGAFRLTHWSSNLINLSVNTEYFLGRAYLDAVNIVILPEEIPGSSRLRWEKLIDNEARFPSKPEKDWNQIESLGKNCSLISWNRNKPGPQQSLSFRQAVNLIIDRRQLIQDVERGAPARGFLPREERLASSAFRYDRDAALQLLQESGYDGTPLDLITTLHQSEDASWFAEQCASVGINVRINYVTVSECSDEGIGAEADCILTCLAFADDEVCQLETYLQSQSFIYNHMEHNLRRWIFGIAEEILATASIEARSALFQQIEFRLQDEAQFLFLVHRKINTYVHPSIRGIGINRLGWMDFKDIWLTSPICDCDE</sequence>
<evidence type="ECO:0000256" key="1">
    <source>
        <dbReference type="ARBA" id="ARBA00023125"/>
    </source>
</evidence>
<dbReference type="GO" id="GO:0015833">
    <property type="term" value="P:peptide transport"/>
    <property type="evidence" value="ECO:0007669"/>
    <property type="project" value="TreeGrafter"/>
</dbReference>
<dbReference type="Pfam" id="PF00496">
    <property type="entry name" value="SBP_bac_5"/>
    <property type="match status" value="1"/>
</dbReference>
<protein>
    <submittedName>
        <fullName evidence="4">SgrR family transcriptional regulator</fullName>
    </submittedName>
</protein>
<dbReference type="PANTHER" id="PTHR30290:SF72">
    <property type="entry name" value="HTH-TYPE TRANSCRIPTIONAL REGULATOR SGRR"/>
    <property type="match status" value="1"/>
</dbReference>
<feature type="domain" description="Transcriptional regulator SgrR N-terminal HTH" evidence="3">
    <location>
        <begin position="25"/>
        <end position="110"/>
    </location>
</feature>
<dbReference type="SUPFAM" id="SSF53850">
    <property type="entry name" value="Periplasmic binding protein-like II"/>
    <property type="match status" value="1"/>
</dbReference>
<dbReference type="AlphaFoldDB" id="A0A7X3CMK6"/>
<dbReference type="Proteomes" id="UP000447876">
    <property type="component" value="Unassembled WGS sequence"/>
</dbReference>
<dbReference type="PANTHER" id="PTHR30290">
    <property type="entry name" value="PERIPLASMIC BINDING COMPONENT OF ABC TRANSPORTER"/>
    <property type="match status" value="1"/>
</dbReference>
<comment type="caution">
    <text evidence="4">The sequence shown here is derived from an EMBL/GenBank/DDBJ whole genome shotgun (WGS) entry which is preliminary data.</text>
</comment>
<feature type="domain" description="Solute-binding protein family 5" evidence="2">
    <location>
        <begin position="182"/>
        <end position="478"/>
    </location>
</feature>
<evidence type="ECO:0000313" key="4">
    <source>
        <dbReference type="EMBL" id="MUG45748.1"/>
    </source>
</evidence>
<dbReference type="Gene3D" id="3.40.190.10">
    <property type="entry name" value="Periplasmic binding protein-like II"/>
    <property type="match status" value="1"/>
</dbReference>
<evidence type="ECO:0000259" key="2">
    <source>
        <dbReference type="Pfam" id="PF00496"/>
    </source>
</evidence>
<keyword evidence="1" id="KW-0238">DNA-binding</keyword>
<gene>
    <name evidence="4" type="ORF">GNP95_12175</name>
</gene>
<dbReference type="GO" id="GO:0003677">
    <property type="term" value="F:DNA binding"/>
    <property type="evidence" value="ECO:0007669"/>
    <property type="project" value="UniProtKB-KW"/>
</dbReference>